<organism evidence="1">
    <name type="scientific">marine sediment metagenome</name>
    <dbReference type="NCBI Taxonomy" id="412755"/>
    <lineage>
        <taxon>unclassified sequences</taxon>
        <taxon>metagenomes</taxon>
        <taxon>ecological metagenomes</taxon>
    </lineage>
</organism>
<evidence type="ECO:0000313" key="1">
    <source>
        <dbReference type="EMBL" id="KKL04984.1"/>
    </source>
</evidence>
<name>A0A0F9A602_9ZZZZ</name>
<protein>
    <submittedName>
        <fullName evidence="1">Uncharacterized protein</fullName>
    </submittedName>
</protein>
<dbReference type="EMBL" id="LAZR01044308">
    <property type="protein sequence ID" value="KKL04984.1"/>
    <property type="molecule type" value="Genomic_DNA"/>
</dbReference>
<accession>A0A0F9A602</accession>
<reference evidence="1" key="1">
    <citation type="journal article" date="2015" name="Nature">
        <title>Complex archaea that bridge the gap between prokaryotes and eukaryotes.</title>
        <authorList>
            <person name="Spang A."/>
            <person name="Saw J.H."/>
            <person name="Jorgensen S.L."/>
            <person name="Zaremba-Niedzwiedzka K."/>
            <person name="Martijn J."/>
            <person name="Lind A.E."/>
            <person name="van Eijk R."/>
            <person name="Schleper C."/>
            <person name="Guy L."/>
            <person name="Ettema T.J."/>
        </authorList>
    </citation>
    <scope>NUCLEOTIDE SEQUENCE</scope>
</reference>
<comment type="caution">
    <text evidence="1">The sequence shown here is derived from an EMBL/GenBank/DDBJ whole genome shotgun (WGS) entry which is preliminary data.</text>
</comment>
<proteinExistence type="predicted"/>
<sequence length="172" mass="20076">MTDKPEVPDEKLDELIEEYVHIVSTIHPENMWREAKQAIIDYHDKCVATRLKSCIDANKIILADMMDSYENKQQDATMRHLKAYQELASSCAKQKGEAYGKGYDEGYGKGYNFAKEAAIEALKVLHKTRNRRYTSRKNPYTYTVCQTIVYNKEASFYWKNVKCKRCLAKRKI</sequence>
<gene>
    <name evidence="1" type="ORF">LCGC14_2610600</name>
</gene>
<dbReference type="AlphaFoldDB" id="A0A0F9A602"/>